<feature type="region of interest" description="Disordered" evidence="1">
    <location>
        <begin position="20"/>
        <end position="44"/>
    </location>
</feature>
<sequence length="44" mass="5141">MISEMAQNRSEFIFAGAIAANNPRQNQPTGWHQRYESSMFETRH</sequence>
<dbReference type="EMBL" id="CAIJ01000210">
    <property type="protein sequence ID" value="CCI02045.1"/>
    <property type="molecule type" value="Genomic_DNA"/>
</dbReference>
<evidence type="ECO:0000256" key="1">
    <source>
        <dbReference type="SAM" id="MobiDB-lite"/>
    </source>
</evidence>
<evidence type="ECO:0000313" key="2">
    <source>
        <dbReference type="EMBL" id="CCI02045.1"/>
    </source>
</evidence>
<accession>I4G284</accession>
<reference evidence="2 3" key="1">
    <citation type="submission" date="2012-04" db="EMBL/GenBank/DDBJ databases">
        <authorList>
            <person name="Genoscope - CEA"/>
        </authorList>
    </citation>
    <scope>NUCLEOTIDE SEQUENCE [LARGE SCALE GENOMIC DNA]</scope>
    <source>
        <strain evidence="2 3">9443</strain>
    </source>
</reference>
<dbReference type="HOGENOM" id="CLU_3218621_0_0_3"/>
<dbReference type="Proteomes" id="UP000003480">
    <property type="component" value="Unassembled WGS sequence"/>
</dbReference>
<name>I4G284_MICAE</name>
<gene>
    <name evidence="2" type="ORF">MICAC_2880019</name>
</gene>
<dbReference type="AlphaFoldDB" id="I4G284"/>
<evidence type="ECO:0000313" key="3">
    <source>
        <dbReference type="Proteomes" id="UP000003480"/>
    </source>
</evidence>
<proteinExistence type="predicted"/>
<organism evidence="2 3">
    <name type="scientific">Microcystis aeruginosa PCC 9443</name>
    <dbReference type="NCBI Taxonomy" id="1160281"/>
    <lineage>
        <taxon>Bacteria</taxon>
        <taxon>Bacillati</taxon>
        <taxon>Cyanobacteriota</taxon>
        <taxon>Cyanophyceae</taxon>
        <taxon>Oscillatoriophycideae</taxon>
        <taxon>Chroococcales</taxon>
        <taxon>Microcystaceae</taxon>
        <taxon>Microcystis</taxon>
    </lineage>
</organism>
<comment type="caution">
    <text evidence="2">The sequence shown here is derived from an EMBL/GenBank/DDBJ whole genome shotgun (WGS) entry which is preliminary data.</text>
</comment>
<protein>
    <submittedName>
        <fullName evidence="2">Uncharacterized protein</fullName>
    </submittedName>
</protein>